<feature type="compositionally biased region" description="Basic and acidic residues" evidence="1">
    <location>
        <begin position="186"/>
        <end position="225"/>
    </location>
</feature>
<feature type="compositionally biased region" description="Basic and acidic residues" evidence="1">
    <location>
        <begin position="1"/>
        <end position="12"/>
    </location>
</feature>
<organism evidence="4 5">
    <name type="scientific">Ancylobacter dichloromethanicus</name>
    <dbReference type="NCBI Taxonomy" id="518825"/>
    <lineage>
        <taxon>Bacteria</taxon>
        <taxon>Pseudomonadati</taxon>
        <taxon>Pseudomonadota</taxon>
        <taxon>Alphaproteobacteria</taxon>
        <taxon>Hyphomicrobiales</taxon>
        <taxon>Xanthobacteraceae</taxon>
        <taxon>Ancylobacter</taxon>
    </lineage>
</organism>
<feature type="compositionally biased region" description="Basic and acidic residues" evidence="1">
    <location>
        <begin position="246"/>
        <end position="273"/>
    </location>
</feature>
<reference evidence="4" key="1">
    <citation type="journal article" date="2014" name="Int. J. Syst. Evol. Microbiol.">
        <title>Complete genome sequence of Corynebacterium casei LMG S-19264T (=DSM 44701T), isolated from a smear-ripened cheese.</title>
        <authorList>
            <consortium name="US DOE Joint Genome Institute (JGI-PGF)"/>
            <person name="Walter F."/>
            <person name="Albersmeier A."/>
            <person name="Kalinowski J."/>
            <person name="Ruckert C."/>
        </authorList>
    </citation>
    <scope>NUCLEOTIDE SEQUENCE</scope>
    <source>
        <strain evidence="4">VKM B-2484</strain>
    </source>
</reference>
<feature type="compositionally biased region" description="Low complexity" evidence="1">
    <location>
        <begin position="479"/>
        <end position="491"/>
    </location>
</feature>
<dbReference type="SUPFAM" id="SSF110997">
    <property type="entry name" value="Sporulation related repeat"/>
    <property type="match status" value="1"/>
</dbReference>
<feature type="compositionally biased region" description="Pro residues" evidence="1">
    <location>
        <begin position="40"/>
        <end position="53"/>
    </location>
</feature>
<gene>
    <name evidence="4" type="ORF">GCM10017643_13620</name>
</gene>
<feature type="domain" description="SPOR" evidence="3">
    <location>
        <begin position="594"/>
        <end position="678"/>
    </location>
</feature>
<feature type="region of interest" description="Disordered" evidence="1">
    <location>
        <begin position="449"/>
        <end position="593"/>
    </location>
</feature>
<dbReference type="InterPro" id="IPR007730">
    <property type="entry name" value="SPOR-like_dom"/>
</dbReference>
<reference evidence="4" key="2">
    <citation type="submission" date="2023-01" db="EMBL/GenBank/DDBJ databases">
        <authorList>
            <person name="Sun Q."/>
            <person name="Evtushenko L."/>
        </authorList>
    </citation>
    <scope>NUCLEOTIDE SEQUENCE</scope>
    <source>
        <strain evidence="4">VKM B-2484</strain>
    </source>
</reference>
<feature type="compositionally biased region" description="Low complexity" evidence="1">
    <location>
        <begin position="127"/>
        <end position="173"/>
    </location>
</feature>
<keyword evidence="2" id="KW-0812">Transmembrane</keyword>
<dbReference type="PANTHER" id="PTHR17571">
    <property type="entry name" value="URINARY PROTEIN RUP /ACROSOMAL PROTEIN SP-10"/>
    <property type="match status" value="1"/>
</dbReference>
<dbReference type="Pfam" id="PF05036">
    <property type="entry name" value="SPOR"/>
    <property type="match status" value="1"/>
</dbReference>
<feature type="region of interest" description="Disordered" evidence="1">
    <location>
        <begin position="80"/>
        <end position="292"/>
    </location>
</feature>
<protein>
    <recommendedName>
        <fullName evidence="3">SPOR domain-containing protein</fullName>
    </recommendedName>
</protein>
<dbReference type="InterPro" id="IPR052671">
    <property type="entry name" value="Acrosomal_SP-10-like"/>
</dbReference>
<evidence type="ECO:0000256" key="2">
    <source>
        <dbReference type="SAM" id="Phobius"/>
    </source>
</evidence>
<dbReference type="PROSITE" id="PS51724">
    <property type="entry name" value="SPOR"/>
    <property type="match status" value="1"/>
</dbReference>
<name>A0A9W6MYS3_9HYPH</name>
<evidence type="ECO:0000256" key="1">
    <source>
        <dbReference type="SAM" id="MobiDB-lite"/>
    </source>
</evidence>
<evidence type="ECO:0000259" key="3">
    <source>
        <dbReference type="PROSITE" id="PS51724"/>
    </source>
</evidence>
<dbReference type="RefSeq" id="WP_213372317.1">
    <property type="nucleotide sequence ID" value="NZ_BSFJ01000005.1"/>
</dbReference>
<feature type="region of interest" description="Disordered" evidence="1">
    <location>
        <begin position="403"/>
        <end position="436"/>
    </location>
</feature>
<dbReference type="AlphaFoldDB" id="A0A9W6MYS3"/>
<feature type="region of interest" description="Disordered" evidence="1">
    <location>
        <begin position="347"/>
        <end position="372"/>
    </location>
</feature>
<evidence type="ECO:0000313" key="4">
    <source>
        <dbReference type="EMBL" id="GLK71247.1"/>
    </source>
</evidence>
<feature type="compositionally biased region" description="Polar residues" evidence="1">
    <location>
        <begin position="449"/>
        <end position="461"/>
    </location>
</feature>
<feature type="transmembrane region" description="Helical" evidence="2">
    <location>
        <begin position="379"/>
        <end position="400"/>
    </location>
</feature>
<comment type="caution">
    <text evidence="4">The sequence shown here is derived from an EMBL/GenBank/DDBJ whole genome shotgun (WGS) entry which is preliminary data.</text>
</comment>
<feature type="compositionally biased region" description="Low complexity" evidence="1">
    <location>
        <begin position="521"/>
        <end position="530"/>
    </location>
</feature>
<dbReference type="EMBL" id="BSFJ01000005">
    <property type="protein sequence ID" value="GLK71247.1"/>
    <property type="molecule type" value="Genomic_DNA"/>
</dbReference>
<feature type="compositionally biased region" description="Low complexity" evidence="1">
    <location>
        <begin position="548"/>
        <end position="559"/>
    </location>
</feature>
<keyword evidence="5" id="KW-1185">Reference proteome</keyword>
<feature type="region of interest" description="Disordered" evidence="1">
    <location>
        <begin position="1"/>
        <end position="68"/>
    </location>
</feature>
<proteinExistence type="predicted"/>
<feature type="compositionally biased region" description="Basic and acidic residues" evidence="1">
    <location>
        <begin position="88"/>
        <end position="111"/>
    </location>
</feature>
<dbReference type="Gene3D" id="3.30.70.1070">
    <property type="entry name" value="Sporulation related repeat"/>
    <property type="match status" value="1"/>
</dbReference>
<feature type="compositionally biased region" description="Low complexity" evidence="1">
    <location>
        <begin position="574"/>
        <end position="593"/>
    </location>
</feature>
<keyword evidence="2" id="KW-0472">Membrane</keyword>
<sequence length="678" mass="70093">MGNENMRDRPENPAEDPLAELARLMAQEDDLAALTRKAPQPAPTAPPRPAPPRRPAEEGRPAAGSFAALAAEVYGEGVPRAAPMARSGAEEATRDTHRDPARGDRPVDPRAPHMPPRPQATEAVRRAPLSRPEAPSPSSAAPSPAAPSPAAIQPLSPRAAAPRPAGLRAEAPLSPARPSMLSPDAPRQEALRQEALRQDAARQEAARQEAARQEAARQEAARQEAGRQGQEAARQEALRQQAARQEALRREALRQEAVRQEAARREAASREAARAQPASTARAEETATGADIPAWMTRATAAARASTADAAMAPKVAAPAAMAAPPAASRHASAPQAFDLDEDAYDYGRSASDHEPGPEAYEEYETDETAPAHRSRRRLLMIGGALVVFIGAAAVGYVLVSGPSGSGPSGEPPIIRADQGPNKVVPNQPAQEQTADGQKLIYDRVGGSATTGNEQVVSSEEQPVDVSQAAQPQPRVIQTTPSGSASPASSGEPKRVRTLTVRADGTVVEDTSPPASPLPPGASAEPAGGADRADSPVALNLGTGGAVPTTPAPLSSTPSIVDNMPDDPPPAPAPRVAAAPAPAASPSPAASSASVPAGAYVVQIAAVRSEAEAQATWRGAQAKYGMLANQPLSVKRADLGDRGIFYRVQAGSFGAREGAVDLCEALRAQGGNCMVVRN</sequence>
<dbReference type="GO" id="GO:0042834">
    <property type="term" value="F:peptidoglycan binding"/>
    <property type="evidence" value="ECO:0007669"/>
    <property type="project" value="InterPro"/>
</dbReference>
<dbReference type="Proteomes" id="UP001143370">
    <property type="component" value="Unassembled WGS sequence"/>
</dbReference>
<dbReference type="InterPro" id="IPR036680">
    <property type="entry name" value="SPOR-like_sf"/>
</dbReference>
<evidence type="ECO:0000313" key="5">
    <source>
        <dbReference type="Proteomes" id="UP001143370"/>
    </source>
</evidence>
<accession>A0A9W6MYS3</accession>
<keyword evidence="2" id="KW-1133">Transmembrane helix</keyword>
<dbReference type="PANTHER" id="PTHR17571:SF34">
    <property type="entry name" value="ACROSOMAL PROTEIN SP-10"/>
    <property type="match status" value="1"/>
</dbReference>